<dbReference type="Pfam" id="PF11495">
    <property type="entry name" value="Regulator_TrmB"/>
    <property type="match status" value="1"/>
</dbReference>
<dbReference type="InterPro" id="IPR051797">
    <property type="entry name" value="TrmB-like"/>
</dbReference>
<feature type="domain" description="Transcription regulator TrmB C-terminal" evidence="3">
    <location>
        <begin position="109"/>
        <end position="350"/>
    </location>
</feature>
<dbReference type="EMBL" id="CP025066">
    <property type="protein sequence ID" value="AUX09031.1"/>
    <property type="molecule type" value="Genomic_DNA"/>
</dbReference>
<dbReference type="Proteomes" id="UP000263012">
    <property type="component" value="Chromosome"/>
</dbReference>
<name>A0A343TIV9_9EURY</name>
<dbReference type="CDD" id="cd00090">
    <property type="entry name" value="HTH_ARSR"/>
    <property type="match status" value="1"/>
</dbReference>
<proteinExistence type="inferred from homology"/>
<dbReference type="RefSeq" id="WP_119816944.1">
    <property type="nucleotide sequence ID" value="NZ_CP025066.1"/>
</dbReference>
<dbReference type="SUPFAM" id="SSF159071">
    <property type="entry name" value="TrmB C-terminal domain-like"/>
    <property type="match status" value="1"/>
</dbReference>
<evidence type="ECO:0000256" key="1">
    <source>
        <dbReference type="ARBA" id="ARBA00007287"/>
    </source>
</evidence>
<sequence length="353" mass="38380">MDESTLVDLLGRFGFSDKEIDTYLTLLAHGEATASQIADAAGVSKRYVYSVGETLEKRGFAEVNDHVVPTVIRAKPPEEVIENLQSDVEAMRPGLTERYAEVEPTAEQFEVVKSRVTVLKRIRTLIDEAETELVLSLPLSYLPDVREELSDAVDRGVLVLLIASDVDDPSELADTLPELGEIASVTRTWSEPMPTMLAVDSRIGVLAPMEMLVRSNSDRQAIVFTQEQLGPVIVGSFLGNYWPVAEEVAVVDPAPLPRTFSDFRHAVLQATRHLRAGTDLRASVEGRTTADDEPTSIEGRVVDVTQGLIVPANNEFPVEHSLTLETEDGTVTVGGPGAFVEDVEASDVTLLTG</sequence>
<dbReference type="PANTHER" id="PTHR34293:SF1">
    <property type="entry name" value="HTH-TYPE TRANSCRIPTIONAL REGULATOR TRMBL2"/>
    <property type="match status" value="1"/>
</dbReference>
<dbReference type="Gene3D" id="2.30.30.690">
    <property type="match status" value="1"/>
</dbReference>
<accession>A0A343TIV9</accession>
<evidence type="ECO:0000259" key="3">
    <source>
        <dbReference type="Pfam" id="PF11495"/>
    </source>
</evidence>
<dbReference type="CDD" id="cd09124">
    <property type="entry name" value="PLDc_like_TrmB_middle"/>
    <property type="match status" value="1"/>
</dbReference>
<dbReference type="PANTHER" id="PTHR34293">
    <property type="entry name" value="HTH-TYPE TRANSCRIPTIONAL REGULATOR TRMBL2"/>
    <property type="match status" value="1"/>
</dbReference>
<protein>
    <submittedName>
        <fullName evidence="4">TrmB family transcriptional regulator</fullName>
    </submittedName>
</protein>
<evidence type="ECO:0000259" key="2">
    <source>
        <dbReference type="Pfam" id="PF01978"/>
    </source>
</evidence>
<organism evidence="4 5">
    <name type="scientific">Halalkaliarchaeum desulfuricum</name>
    <dbReference type="NCBI Taxonomy" id="2055893"/>
    <lineage>
        <taxon>Archaea</taxon>
        <taxon>Methanobacteriati</taxon>
        <taxon>Methanobacteriota</taxon>
        <taxon>Stenosarchaea group</taxon>
        <taxon>Halobacteria</taxon>
        <taxon>Halobacteriales</taxon>
        <taxon>Haloferacaceae</taxon>
        <taxon>Halalkaliarchaeum</taxon>
    </lineage>
</organism>
<dbReference type="InterPro" id="IPR036390">
    <property type="entry name" value="WH_DNA-bd_sf"/>
</dbReference>
<dbReference type="KEGG" id="hdf:AArcSl_1400"/>
<feature type="domain" description="Transcription regulator TrmB N-terminal" evidence="2">
    <location>
        <begin position="12"/>
        <end position="78"/>
    </location>
</feature>
<reference evidence="5" key="1">
    <citation type="submission" date="2017-11" db="EMBL/GenBank/DDBJ databases">
        <title>Phenotypic and genomic properties of facultatively anaerobic sulfur-reducing natronoarchaea from hypersaline soda lakes.</title>
        <authorList>
            <person name="Sorokin D.Y."/>
            <person name="Kublanov I.V."/>
            <person name="Roman P."/>
            <person name="Sinninghe Damste J.S."/>
            <person name="Golyshin P.N."/>
            <person name="Rojo D."/>
            <person name="Ciordia S."/>
            <person name="Mena M.D.C."/>
            <person name="Ferrer M."/>
            <person name="Messina E."/>
            <person name="Smedile F."/>
            <person name="La Spada G."/>
            <person name="La Cono V."/>
            <person name="Yakimov M.M."/>
        </authorList>
    </citation>
    <scope>NUCLEOTIDE SEQUENCE [LARGE SCALE GENOMIC DNA]</scope>
    <source>
        <strain evidence="5">AArc-Sl</strain>
    </source>
</reference>
<dbReference type="InterPro" id="IPR002831">
    <property type="entry name" value="Tscrpt_reg_TrmB_N"/>
</dbReference>
<dbReference type="InterPro" id="IPR021586">
    <property type="entry name" value="Tscrpt_reg_TrmB_C"/>
</dbReference>
<dbReference type="GeneID" id="37877749"/>
<dbReference type="AlphaFoldDB" id="A0A343TIV9"/>
<keyword evidence="5" id="KW-1185">Reference proteome</keyword>
<dbReference type="OrthoDB" id="201002at2157"/>
<evidence type="ECO:0000313" key="5">
    <source>
        <dbReference type="Proteomes" id="UP000263012"/>
    </source>
</evidence>
<evidence type="ECO:0000313" key="4">
    <source>
        <dbReference type="EMBL" id="AUX09031.1"/>
    </source>
</evidence>
<dbReference type="InterPro" id="IPR036388">
    <property type="entry name" value="WH-like_DNA-bd_sf"/>
</dbReference>
<comment type="similarity">
    <text evidence="1">Belongs to the transcriptional regulator TrmB family.</text>
</comment>
<dbReference type="Pfam" id="PF01978">
    <property type="entry name" value="TrmB"/>
    <property type="match status" value="1"/>
</dbReference>
<dbReference type="SUPFAM" id="SSF46785">
    <property type="entry name" value="Winged helix' DNA-binding domain"/>
    <property type="match status" value="1"/>
</dbReference>
<dbReference type="Gene3D" id="1.10.10.10">
    <property type="entry name" value="Winged helix-like DNA-binding domain superfamily/Winged helix DNA-binding domain"/>
    <property type="match status" value="1"/>
</dbReference>
<dbReference type="InterPro" id="IPR011991">
    <property type="entry name" value="ArsR-like_HTH"/>
</dbReference>
<gene>
    <name evidence="4" type="ORF">AArcSl_1400</name>
</gene>